<evidence type="ECO:0000256" key="1">
    <source>
        <dbReference type="SAM" id="Phobius"/>
    </source>
</evidence>
<dbReference type="EMBL" id="KV878209">
    <property type="protein sequence ID" value="OJJ40043.1"/>
    <property type="molecule type" value="Genomic_DNA"/>
</dbReference>
<organism evidence="2 3">
    <name type="scientific">Aspergillus wentii DTO 134E9</name>
    <dbReference type="NCBI Taxonomy" id="1073089"/>
    <lineage>
        <taxon>Eukaryota</taxon>
        <taxon>Fungi</taxon>
        <taxon>Dikarya</taxon>
        <taxon>Ascomycota</taxon>
        <taxon>Pezizomycotina</taxon>
        <taxon>Eurotiomycetes</taxon>
        <taxon>Eurotiomycetidae</taxon>
        <taxon>Eurotiales</taxon>
        <taxon>Aspergillaceae</taxon>
        <taxon>Aspergillus</taxon>
        <taxon>Aspergillus subgen. Cremei</taxon>
    </lineage>
</organism>
<sequence length="354" mass="39474">MAYSDQKPLWKEENQVPPSLLSPRQNRRLKRSLHALYTLAFLVILLLIGFVYLTVQLGKDRDLALHLQEQIQAYEQHGTNPLTKRFLPWYLAAAFWTTNQVFAFWGLANSCSGFNENNTNKAFCIWGAISTTVTFIGAYKNGATITKAIKEHWANNAFNTGWKRDEVISEVEAGLTQAFGLPVSFDGHMRHDHPKLSLLGLEEGMLWPVFHMYNHHNTSMHVTVTGYHDTHSVMSMGFGPKSNKTAVQKRDSYENDYFTSGGIDFTDCWNTDQNHEALNTGSDFDQVDKDVQCYFPDLSTTWGTQIQLYDTNVGGTIGAGSIAPFRGSDHASSISVMPGCPAGITGSSACRRAS</sequence>
<reference evidence="3" key="1">
    <citation type="journal article" date="2017" name="Genome Biol.">
        <title>Comparative genomics reveals high biological diversity and specific adaptations in the industrially and medically important fungal genus Aspergillus.</title>
        <authorList>
            <person name="de Vries R.P."/>
            <person name="Riley R."/>
            <person name="Wiebenga A."/>
            <person name="Aguilar-Osorio G."/>
            <person name="Amillis S."/>
            <person name="Uchima C.A."/>
            <person name="Anderluh G."/>
            <person name="Asadollahi M."/>
            <person name="Askin M."/>
            <person name="Barry K."/>
            <person name="Battaglia E."/>
            <person name="Bayram O."/>
            <person name="Benocci T."/>
            <person name="Braus-Stromeyer S.A."/>
            <person name="Caldana C."/>
            <person name="Canovas D."/>
            <person name="Cerqueira G.C."/>
            <person name="Chen F."/>
            <person name="Chen W."/>
            <person name="Choi C."/>
            <person name="Clum A."/>
            <person name="Dos Santos R.A."/>
            <person name="Damasio A.R."/>
            <person name="Diallinas G."/>
            <person name="Emri T."/>
            <person name="Fekete E."/>
            <person name="Flipphi M."/>
            <person name="Freyberg S."/>
            <person name="Gallo A."/>
            <person name="Gournas C."/>
            <person name="Habgood R."/>
            <person name="Hainaut M."/>
            <person name="Harispe M.L."/>
            <person name="Henrissat B."/>
            <person name="Hilden K.S."/>
            <person name="Hope R."/>
            <person name="Hossain A."/>
            <person name="Karabika E."/>
            <person name="Karaffa L."/>
            <person name="Karanyi Z."/>
            <person name="Krasevec N."/>
            <person name="Kuo A."/>
            <person name="Kusch H."/>
            <person name="LaButti K."/>
            <person name="Lagendijk E.L."/>
            <person name="Lapidus A."/>
            <person name="Levasseur A."/>
            <person name="Lindquist E."/>
            <person name="Lipzen A."/>
            <person name="Logrieco A.F."/>
            <person name="MacCabe A."/>
            <person name="Maekelae M.R."/>
            <person name="Malavazi I."/>
            <person name="Melin P."/>
            <person name="Meyer V."/>
            <person name="Mielnichuk N."/>
            <person name="Miskei M."/>
            <person name="Molnar A.P."/>
            <person name="Mule G."/>
            <person name="Ngan C.Y."/>
            <person name="Orejas M."/>
            <person name="Orosz E."/>
            <person name="Ouedraogo J.P."/>
            <person name="Overkamp K.M."/>
            <person name="Park H.-S."/>
            <person name="Perrone G."/>
            <person name="Piumi F."/>
            <person name="Punt P.J."/>
            <person name="Ram A.F."/>
            <person name="Ramon A."/>
            <person name="Rauscher S."/>
            <person name="Record E."/>
            <person name="Riano-Pachon D.M."/>
            <person name="Robert V."/>
            <person name="Roehrig J."/>
            <person name="Ruller R."/>
            <person name="Salamov A."/>
            <person name="Salih N.S."/>
            <person name="Samson R.A."/>
            <person name="Sandor E."/>
            <person name="Sanguinetti M."/>
            <person name="Schuetze T."/>
            <person name="Sepcic K."/>
            <person name="Shelest E."/>
            <person name="Sherlock G."/>
            <person name="Sophianopoulou V."/>
            <person name="Squina F.M."/>
            <person name="Sun H."/>
            <person name="Susca A."/>
            <person name="Todd R.B."/>
            <person name="Tsang A."/>
            <person name="Unkles S.E."/>
            <person name="van de Wiele N."/>
            <person name="van Rossen-Uffink D."/>
            <person name="Oliveira J.V."/>
            <person name="Vesth T.C."/>
            <person name="Visser J."/>
            <person name="Yu J.-H."/>
            <person name="Zhou M."/>
            <person name="Andersen M.R."/>
            <person name="Archer D.B."/>
            <person name="Baker S.E."/>
            <person name="Benoit I."/>
            <person name="Brakhage A.A."/>
            <person name="Braus G.H."/>
            <person name="Fischer R."/>
            <person name="Frisvad J.C."/>
            <person name="Goldman G.H."/>
            <person name="Houbraken J."/>
            <person name="Oakley B."/>
            <person name="Pocsi I."/>
            <person name="Scazzocchio C."/>
            <person name="Seiboth B."/>
            <person name="vanKuyk P.A."/>
            <person name="Wortman J."/>
            <person name="Dyer P.S."/>
            <person name="Grigoriev I.V."/>
        </authorList>
    </citation>
    <scope>NUCLEOTIDE SEQUENCE [LARGE SCALE GENOMIC DNA]</scope>
    <source>
        <strain evidence="3">DTO 134E9</strain>
    </source>
</reference>
<dbReference type="GeneID" id="63745790"/>
<accession>A0A1L9RYR9</accession>
<feature type="transmembrane region" description="Helical" evidence="1">
    <location>
        <begin position="34"/>
        <end position="55"/>
    </location>
</feature>
<keyword evidence="1" id="KW-0472">Membrane</keyword>
<name>A0A1L9RYR9_ASPWE</name>
<dbReference type="OrthoDB" id="4764652at2759"/>
<dbReference type="AlphaFoldDB" id="A0A1L9RYR9"/>
<gene>
    <name evidence="2" type="ORF">ASPWEDRAFT_166130</name>
</gene>
<protein>
    <submittedName>
        <fullName evidence="2">Uncharacterized protein</fullName>
    </submittedName>
</protein>
<keyword evidence="3" id="KW-1185">Reference proteome</keyword>
<feature type="transmembrane region" description="Helical" evidence="1">
    <location>
        <begin position="120"/>
        <end position="139"/>
    </location>
</feature>
<dbReference type="Proteomes" id="UP000184383">
    <property type="component" value="Unassembled WGS sequence"/>
</dbReference>
<dbReference type="VEuPathDB" id="FungiDB:ASPWEDRAFT_166130"/>
<keyword evidence="1" id="KW-1133">Transmembrane helix</keyword>
<evidence type="ECO:0000313" key="3">
    <source>
        <dbReference type="Proteomes" id="UP000184383"/>
    </source>
</evidence>
<evidence type="ECO:0000313" key="2">
    <source>
        <dbReference type="EMBL" id="OJJ40043.1"/>
    </source>
</evidence>
<feature type="transmembrane region" description="Helical" evidence="1">
    <location>
        <begin position="89"/>
        <end position="108"/>
    </location>
</feature>
<keyword evidence="1" id="KW-0812">Transmembrane</keyword>
<proteinExistence type="predicted"/>
<dbReference type="RefSeq" id="XP_040693719.1">
    <property type="nucleotide sequence ID" value="XM_040829942.1"/>
</dbReference>